<keyword evidence="7" id="KW-1185">Reference proteome</keyword>
<dbReference type="SUPFAM" id="SSF52540">
    <property type="entry name" value="P-loop containing nucleoside triphosphate hydrolases"/>
    <property type="match status" value="2"/>
</dbReference>
<comment type="caution">
    <text evidence="6">The sequence shown here is derived from an EMBL/GenBank/DDBJ whole genome shotgun (WGS) entry which is preliminary data.</text>
</comment>
<evidence type="ECO:0000256" key="1">
    <source>
        <dbReference type="ARBA" id="ARBA00008535"/>
    </source>
</evidence>
<proteinExistence type="inferred from homology"/>
<gene>
    <name evidence="6" type="ORF">AALO_G00099680</name>
</gene>
<dbReference type="Pfam" id="PF04548">
    <property type="entry name" value="AIG1"/>
    <property type="match status" value="2"/>
</dbReference>
<dbReference type="InterPro" id="IPR027417">
    <property type="entry name" value="P-loop_NTPase"/>
</dbReference>
<dbReference type="PANTHER" id="PTHR10903:SF107">
    <property type="entry name" value="GTPASE IMAP FAMILY MEMBER 4-LIKE-RELATED"/>
    <property type="match status" value="1"/>
</dbReference>
<accession>A0AAV6GZP3</accession>
<feature type="region of interest" description="Disordered" evidence="4">
    <location>
        <begin position="435"/>
        <end position="470"/>
    </location>
</feature>
<dbReference type="Proteomes" id="UP000823561">
    <property type="component" value="Chromosome 7"/>
</dbReference>
<keyword evidence="2" id="KW-0547">Nucleotide-binding</keyword>
<reference evidence="6" key="1">
    <citation type="submission" date="2020-10" db="EMBL/GenBank/DDBJ databases">
        <title>Chromosome-scale genome assembly of the Allis shad, Alosa alosa.</title>
        <authorList>
            <person name="Margot Z."/>
            <person name="Christophe K."/>
            <person name="Cabau C."/>
            <person name="Louis A."/>
            <person name="Berthelot C."/>
            <person name="Parey E."/>
            <person name="Roest Crollius H."/>
            <person name="Montfort J."/>
            <person name="Robinson-Rechavi M."/>
            <person name="Bucao C."/>
            <person name="Bouchez O."/>
            <person name="Gislard M."/>
            <person name="Lluch J."/>
            <person name="Milhes M."/>
            <person name="Lampietro C."/>
            <person name="Lopez Roques C."/>
            <person name="Donnadieu C."/>
            <person name="Braasch I."/>
            <person name="Desvignes T."/>
            <person name="Postlethwait J."/>
            <person name="Bobe J."/>
            <person name="Guiguen Y."/>
        </authorList>
    </citation>
    <scope>NUCLEOTIDE SEQUENCE</scope>
    <source>
        <strain evidence="6">M-15738</strain>
        <tissue evidence="6">Blood</tissue>
    </source>
</reference>
<dbReference type="FunFam" id="3.40.50.300:FF:001809">
    <property type="entry name" value="Si:ch1073-365p7.2"/>
    <property type="match status" value="1"/>
</dbReference>
<dbReference type="EMBL" id="JADWDJ010000007">
    <property type="protein sequence ID" value="KAG5278501.1"/>
    <property type="molecule type" value="Genomic_DNA"/>
</dbReference>
<dbReference type="PANTHER" id="PTHR10903">
    <property type="entry name" value="GTPASE, IMAP FAMILY MEMBER-RELATED"/>
    <property type="match status" value="1"/>
</dbReference>
<sequence length="572" mass="66029">MSGHLNQQDLHVVVLGPIESGKTPVINNVLGEPDESEKKTGPHAFILVIGIDVPFTEKNRRSVEEHVGLFGEKIWEHTIVVFTRGESLEGESIEHHVESEEEALKWLREKCGNRCHMFNMDSTTEGCNEVNKLLEQIDILAKTRNSCFELDEKILREVEEKRNTYRERAQQRFQKVQIQREILQKYDVRLSELKILLLGWLFSGKTSAKNTILCRVKHTKRTRTYQSKGKSGEVSGRRVSVVDTPGWWKYLPAKCTPEWVKTELQRGLTLDSKAPHAILLAVPADTTFSEEQRKITEDNMKMFGDQVWRHTMVLFTCGDLLGDTSIEEHIEGEGEPLRWLVEKCGNRYHVQSWYDKEDEVMKLLRKIEEMMASLCLFRPEPESQKCIDKKTTEDLIELPNEMVHFLDQKWQKMDRELEEKIVTICSEFTPKLKGSMDNPGTIFRDDHSSSEETSGEGTCSPRPSESKLPIKKSLINAATGLEDQEPASEKPAGQMERMKEMLEREWGRREFGVTQRFQHHISELKEFGSEADVHDLNRSYRKVVWWMHHPSSGIASDLPVDDLHTEEMGVNE</sequence>
<dbReference type="AlphaFoldDB" id="A0AAV6GZP3"/>
<protein>
    <recommendedName>
        <fullName evidence="5">AIG1-type G domain-containing protein</fullName>
    </recommendedName>
</protein>
<dbReference type="PROSITE" id="PS51720">
    <property type="entry name" value="G_AIG1"/>
    <property type="match status" value="1"/>
</dbReference>
<evidence type="ECO:0000313" key="7">
    <source>
        <dbReference type="Proteomes" id="UP000823561"/>
    </source>
</evidence>
<evidence type="ECO:0000256" key="4">
    <source>
        <dbReference type="SAM" id="MobiDB-lite"/>
    </source>
</evidence>
<evidence type="ECO:0000259" key="5">
    <source>
        <dbReference type="PROSITE" id="PS51720"/>
    </source>
</evidence>
<comment type="similarity">
    <text evidence="1">Belongs to the TRAFAC class TrmE-Era-EngA-EngB-Septin-like GTPase superfamily. AIG1/Toc34/Toc159-like paraseptin GTPase family. IAN subfamily.</text>
</comment>
<name>A0AAV6GZP3_9TELE</name>
<evidence type="ECO:0000256" key="2">
    <source>
        <dbReference type="ARBA" id="ARBA00022741"/>
    </source>
</evidence>
<feature type="domain" description="AIG1-type G" evidence="5">
    <location>
        <begin position="190"/>
        <end position="391"/>
    </location>
</feature>
<organism evidence="6 7">
    <name type="scientific">Alosa alosa</name>
    <name type="common">allis shad</name>
    <dbReference type="NCBI Taxonomy" id="278164"/>
    <lineage>
        <taxon>Eukaryota</taxon>
        <taxon>Metazoa</taxon>
        <taxon>Chordata</taxon>
        <taxon>Craniata</taxon>
        <taxon>Vertebrata</taxon>
        <taxon>Euteleostomi</taxon>
        <taxon>Actinopterygii</taxon>
        <taxon>Neopterygii</taxon>
        <taxon>Teleostei</taxon>
        <taxon>Clupei</taxon>
        <taxon>Clupeiformes</taxon>
        <taxon>Clupeoidei</taxon>
        <taxon>Clupeidae</taxon>
        <taxon>Alosa</taxon>
    </lineage>
</organism>
<dbReference type="Gene3D" id="3.40.50.300">
    <property type="entry name" value="P-loop containing nucleotide triphosphate hydrolases"/>
    <property type="match status" value="2"/>
</dbReference>
<keyword evidence="3" id="KW-0342">GTP-binding</keyword>
<evidence type="ECO:0000313" key="6">
    <source>
        <dbReference type="EMBL" id="KAG5278501.1"/>
    </source>
</evidence>
<dbReference type="InterPro" id="IPR006703">
    <property type="entry name" value="G_AIG1"/>
</dbReference>
<evidence type="ECO:0000256" key="3">
    <source>
        <dbReference type="ARBA" id="ARBA00023134"/>
    </source>
</evidence>
<dbReference type="GO" id="GO:0005525">
    <property type="term" value="F:GTP binding"/>
    <property type="evidence" value="ECO:0007669"/>
    <property type="project" value="UniProtKB-KW"/>
</dbReference>
<dbReference type="InterPro" id="IPR045058">
    <property type="entry name" value="GIMA/IAN/Toc"/>
</dbReference>